<organism evidence="1 2">
    <name type="scientific">Seminavis robusta</name>
    <dbReference type="NCBI Taxonomy" id="568900"/>
    <lineage>
        <taxon>Eukaryota</taxon>
        <taxon>Sar</taxon>
        <taxon>Stramenopiles</taxon>
        <taxon>Ochrophyta</taxon>
        <taxon>Bacillariophyta</taxon>
        <taxon>Bacillariophyceae</taxon>
        <taxon>Bacillariophycidae</taxon>
        <taxon>Naviculales</taxon>
        <taxon>Naviculaceae</taxon>
        <taxon>Seminavis</taxon>
    </lineage>
</organism>
<evidence type="ECO:0000313" key="1">
    <source>
        <dbReference type="EMBL" id="CAB9506929.1"/>
    </source>
</evidence>
<evidence type="ECO:0000313" key="2">
    <source>
        <dbReference type="Proteomes" id="UP001153069"/>
    </source>
</evidence>
<dbReference type="SUPFAM" id="SSF54928">
    <property type="entry name" value="RNA-binding domain, RBD"/>
    <property type="match status" value="1"/>
</dbReference>
<dbReference type="Proteomes" id="UP001153069">
    <property type="component" value="Unassembled WGS sequence"/>
</dbReference>
<dbReference type="InterPro" id="IPR012677">
    <property type="entry name" value="Nucleotide-bd_a/b_plait_sf"/>
</dbReference>
<dbReference type="Gene3D" id="3.30.70.330">
    <property type="match status" value="1"/>
</dbReference>
<protein>
    <recommendedName>
        <fullName evidence="3">RRM domain-containing protein</fullName>
    </recommendedName>
</protein>
<keyword evidence="2" id="KW-1185">Reference proteome</keyword>
<sequence>MADQGDDGKGIVLECNEGPAWWFHTIASKNDDIIKTEDPKRLAELLGVALTTEEETSLDAMMIQALNKVVETKKDNWCKVLWDCEKGDERLTAAAMEATALYYVVDWLKRNESLKNLDEKATCLQQILDSLVPSVLHGILDPDAATRATYSGASLLEVNIGKMEESSFPAAIILTGIRKSATSDDIINALEEFGVINEVGVALKGYGFGMVRFTTKDGVNKVWEEYVCSEVVVQDVAANVRKVSLPAWQEPLWYS</sequence>
<dbReference type="CDD" id="cd00590">
    <property type="entry name" value="RRM_SF"/>
    <property type="match status" value="1"/>
</dbReference>
<proteinExistence type="predicted"/>
<dbReference type="AlphaFoldDB" id="A0A9N8DVV3"/>
<comment type="caution">
    <text evidence="1">The sequence shown here is derived from an EMBL/GenBank/DDBJ whole genome shotgun (WGS) entry which is preliminary data.</text>
</comment>
<gene>
    <name evidence="1" type="ORF">SEMRO_285_G108100.1</name>
</gene>
<reference evidence="1" key="1">
    <citation type="submission" date="2020-06" db="EMBL/GenBank/DDBJ databases">
        <authorList>
            <consortium name="Plant Systems Biology data submission"/>
        </authorList>
    </citation>
    <scope>NUCLEOTIDE SEQUENCE</scope>
    <source>
        <strain evidence="1">D6</strain>
    </source>
</reference>
<dbReference type="OrthoDB" id="47957at2759"/>
<dbReference type="EMBL" id="CAICTM010000284">
    <property type="protein sequence ID" value="CAB9506929.1"/>
    <property type="molecule type" value="Genomic_DNA"/>
</dbReference>
<dbReference type="GO" id="GO:0003676">
    <property type="term" value="F:nucleic acid binding"/>
    <property type="evidence" value="ECO:0007669"/>
    <property type="project" value="InterPro"/>
</dbReference>
<name>A0A9N8DVV3_9STRA</name>
<dbReference type="InterPro" id="IPR035979">
    <property type="entry name" value="RBD_domain_sf"/>
</dbReference>
<evidence type="ECO:0008006" key="3">
    <source>
        <dbReference type="Google" id="ProtNLM"/>
    </source>
</evidence>
<accession>A0A9N8DVV3</accession>